<comment type="caution">
    <text evidence="1">The sequence shown here is derived from an EMBL/GenBank/DDBJ whole genome shotgun (WGS) entry which is preliminary data.</text>
</comment>
<protein>
    <submittedName>
        <fullName evidence="1">Uncharacterized protein</fullName>
    </submittedName>
</protein>
<dbReference type="AlphaFoldDB" id="A0AA87ZXG7"/>
<keyword evidence="2" id="KW-1185">Reference proteome</keyword>
<dbReference type="EMBL" id="BTGU01000005">
    <property type="protein sequence ID" value="GMN35233.1"/>
    <property type="molecule type" value="Genomic_DNA"/>
</dbReference>
<reference evidence="1" key="1">
    <citation type="submission" date="2023-07" db="EMBL/GenBank/DDBJ databases">
        <title>draft genome sequence of fig (Ficus carica).</title>
        <authorList>
            <person name="Takahashi T."/>
            <person name="Nishimura K."/>
        </authorList>
    </citation>
    <scope>NUCLEOTIDE SEQUENCE</scope>
</reference>
<evidence type="ECO:0000313" key="1">
    <source>
        <dbReference type="EMBL" id="GMN35233.1"/>
    </source>
</evidence>
<proteinExistence type="predicted"/>
<dbReference type="PANTHER" id="PTHR33735">
    <property type="entry name" value="EXPRESSED PROTEIN"/>
    <property type="match status" value="1"/>
</dbReference>
<evidence type="ECO:0000313" key="2">
    <source>
        <dbReference type="Proteomes" id="UP001187192"/>
    </source>
</evidence>
<dbReference type="PANTHER" id="PTHR33735:SF14">
    <property type="entry name" value="PHAGE CAPSID SCAFFOLDING PROTEIN (GPO) SERINE PEPTIDASE"/>
    <property type="match status" value="1"/>
</dbReference>
<dbReference type="Proteomes" id="UP001187192">
    <property type="component" value="Unassembled WGS sequence"/>
</dbReference>
<gene>
    <name evidence="1" type="ORF">TIFTF001_005166</name>
</gene>
<sequence length="151" mass="17376">MFQLSQIIVPASFNPRSLRWSREPDRDMKVNNDFNLPDVPQVPSNSDPGSWKLWLVGVFMTVIIPFWRNKWSPLQKLQQKVEQVVDTAQAVTDMVDDVVEEVEKVADEIGDRLPEGKLREAAQHVEDLAHKTSESIDRLEDVLEKVFTYSV</sequence>
<name>A0AA87ZXG7_FICCA</name>
<organism evidence="1 2">
    <name type="scientific">Ficus carica</name>
    <name type="common">Common fig</name>
    <dbReference type="NCBI Taxonomy" id="3494"/>
    <lineage>
        <taxon>Eukaryota</taxon>
        <taxon>Viridiplantae</taxon>
        <taxon>Streptophyta</taxon>
        <taxon>Embryophyta</taxon>
        <taxon>Tracheophyta</taxon>
        <taxon>Spermatophyta</taxon>
        <taxon>Magnoliopsida</taxon>
        <taxon>eudicotyledons</taxon>
        <taxon>Gunneridae</taxon>
        <taxon>Pentapetalae</taxon>
        <taxon>rosids</taxon>
        <taxon>fabids</taxon>
        <taxon>Rosales</taxon>
        <taxon>Moraceae</taxon>
        <taxon>Ficeae</taxon>
        <taxon>Ficus</taxon>
    </lineage>
</organism>
<accession>A0AA87ZXG7</accession>